<dbReference type="PROSITE" id="PS51194">
    <property type="entry name" value="HELICASE_CTER"/>
    <property type="match status" value="1"/>
</dbReference>
<dbReference type="Pfam" id="PF04851">
    <property type="entry name" value="ResIII"/>
    <property type="match status" value="2"/>
</dbReference>
<protein>
    <submittedName>
        <fullName evidence="4">Type III restriction enzyme, res subunit family protein</fullName>
    </submittedName>
</protein>
<comment type="caution">
    <text evidence="4">The sequence shown here is derived from an EMBL/GenBank/DDBJ whole genome shotgun (WGS) entry which is preliminary data.</text>
</comment>
<dbReference type="GO" id="GO:0005524">
    <property type="term" value="F:ATP binding"/>
    <property type="evidence" value="ECO:0007669"/>
    <property type="project" value="InterPro"/>
</dbReference>
<keyword evidence="1" id="KW-0547">Nucleotide-binding</keyword>
<dbReference type="InterPro" id="IPR001650">
    <property type="entry name" value="Helicase_C-like"/>
</dbReference>
<feature type="domain" description="Helicase ATP-binding" evidence="2">
    <location>
        <begin position="35"/>
        <end position="194"/>
    </location>
</feature>
<accession>A0A8H6BUF5</accession>
<dbReference type="InterPro" id="IPR027417">
    <property type="entry name" value="P-loop_NTPase"/>
</dbReference>
<sequence>MKYKLSPIQSWYSKRLIHSFALRDYQQEAIDSILEASESGVKRQAIEMATGSGKTVVFSHLIPLLKGKGTKTLVLEHTQELIAQSYDKITRINPDLRVGIEMAESRARLNDDVIVASVQSLATNKRFTKFNPDDFKTIIIDECHHAVAPTYQKILKHFKADTKNTNINVIGFTATLARADKQMLKAVFDRIVFQRSLATMIFNKELASFKASKLYFKRLNLSNVKMKGKDYDPKALYNAVLKAGINEHLLLAYMELEKEYKSTLIFCINVEHCREVCALLQKQGVDARYVISETSNSERKTIVADFKQGKFPVLCNVTVFTEGTDIPNIDSIILARPTKSKPLMIQMIGRGLRLHKEKSHCHVVDLVGIMDENLELKAILEGKQLQMKKAKDGTTSKIESRDQVNYFENDRISKTIECALQIHSKNIVELRSVDGLELFREYMSDVGVGGRYNTLFLIKKITGYGQTEYQLTYNKFIKEDFSTYQELEFIGKSNNVLELLRELAERFPEDARHAASYRDFERPCDYSQTSLRVLSKYTRFSLPRLQFQNIRFSHSFPLRDYQQKAIDLILESSNSGVKRQAIEMATGSGKTVVFSHLIPLLKQKGTRALVLAHTQELITQSRDKINKVNPDLKVGIEMGKVRSKPDDDVVVASVMSLARSNRLERFNPNEFKTIIIDECHHAVAPSYLKILKHFHADTKDTDIHVIGFTATLARTDKQKLGTVFDKIVFQRSLPTMIENKELAEFKISM</sequence>
<dbReference type="Proteomes" id="UP000536275">
    <property type="component" value="Unassembled WGS sequence"/>
</dbReference>
<dbReference type="PANTHER" id="PTHR47396:SF1">
    <property type="entry name" value="ATP-DEPENDENT HELICASE IRC3-RELATED"/>
    <property type="match status" value="1"/>
</dbReference>
<name>A0A8H6BUF5_CANAX</name>
<dbReference type="GO" id="GO:0036121">
    <property type="term" value="F:double-stranded DNA helicase activity"/>
    <property type="evidence" value="ECO:0007669"/>
    <property type="project" value="TreeGrafter"/>
</dbReference>
<dbReference type="InterPro" id="IPR050742">
    <property type="entry name" value="Helicase_Restrict-Modif_Enz"/>
</dbReference>
<dbReference type="Gene3D" id="3.40.50.300">
    <property type="entry name" value="P-loop containing nucleotide triphosphate hydrolases"/>
    <property type="match status" value="3"/>
</dbReference>
<evidence type="ECO:0000256" key="1">
    <source>
        <dbReference type="ARBA" id="ARBA00022806"/>
    </source>
</evidence>
<dbReference type="GO" id="GO:0005759">
    <property type="term" value="C:mitochondrial matrix"/>
    <property type="evidence" value="ECO:0007669"/>
    <property type="project" value="TreeGrafter"/>
</dbReference>
<keyword evidence="1" id="KW-0378">Hydrolase</keyword>
<feature type="domain" description="Helicase ATP-binding" evidence="2">
    <location>
        <begin position="571"/>
        <end position="730"/>
    </location>
</feature>
<dbReference type="GO" id="GO:0032042">
    <property type="term" value="P:mitochondrial DNA metabolic process"/>
    <property type="evidence" value="ECO:0007669"/>
    <property type="project" value="TreeGrafter"/>
</dbReference>
<dbReference type="CDD" id="cd18032">
    <property type="entry name" value="DEXHc_RE_I_III_res"/>
    <property type="match status" value="1"/>
</dbReference>
<dbReference type="GO" id="GO:0070125">
    <property type="term" value="P:mitochondrial translational elongation"/>
    <property type="evidence" value="ECO:0007669"/>
    <property type="project" value="TreeGrafter"/>
</dbReference>
<dbReference type="GO" id="GO:0000403">
    <property type="term" value="F:Y-form DNA binding"/>
    <property type="evidence" value="ECO:0007669"/>
    <property type="project" value="TreeGrafter"/>
</dbReference>
<dbReference type="SMART" id="SM00487">
    <property type="entry name" value="DEXDc"/>
    <property type="match status" value="2"/>
</dbReference>
<dbReference type="EMBL" id="JABWAD010000061">
    <property type="protein sequence ID" value="KAF6062979.1"/>
    <property type="molecule type" value="Genomic_DNA"/>
</dbReference>
<dbReference type="GO" id="GO:0061749">
    <property type="term" value="F:forked DNA-dependent helicase activity"/>
    <property type="evidence" value="ECO:0007669"/>
    <property type="project" value="TreeGrafter"/>
</dbReference>
<feature type="domain" description="Helicase C-terminal" evidence="3">
    <location>
        <begin position="248"/>
        <end position="391"/>
    </location>
</feature>
<gene>
    <name evidence="4" type="ORF">FOB64_006007</name>
</gene>
<dbReference type="AlphaFoldDB" id="A0A8H6BUF5"/>
<dbReference type="GO" id="GO:0016787">
    <property type="term" value="F:hydrolase activity"/>
    <property type="evidence" value="ECO:0007669"/>
    <property type="project" value="InterPro"/>
</dbReference>
<dbReference type="CDD" id="cd18799">
    <property type="entry name" value="SF2_C_EcoAI-like"/>
    <property type="match status" value="1"/>
</dbReference>
<dbReference type="PROSITE" id="PS51192">
    <property type="entry name" value="HELICASE_ATP_BIND_1"/>
    <property type="match status" value="2"/>
</dbReference>
<proteinExistence type="predicted"/>
<evidence type="ECO:0000259" key="2">
    <source>
        <dbReference type="PROSITE" id="PS51192"/>
    </source>
</evidence>
<organism evidence="4 5">
    <name type="scientific">Candida albicans</name>
    <name type="common">Yeast</name>
    <dbReference type="NCBI Taxonomy" id="5476"/>
    <lineage>
        <taxon>Eukaryota</taxon>
        <taxon>Fungi</taxon>
        <taxon>Dikarya</taxon>
        <taxon>Ascomycota</taxon>
        <taxon>Saccharomycotina</taxon>
        <taxon>Pichiomycetes</taxon>
        <taxon>Debaryomycetaceae</taxon>
        <taxon>Candida/Lodderomyces clade</taxon>
        <taxon>Candida</taxon>
    </lineage>
</organism>
<dbReference type="InterPro" id="IPR006935">
    <property type="entry name" value="Helicase/UvrB_N"/>
</dbReference>
<evidence type="ECO:0000313" key="4">
    <source>
        <dbReference type="EMBL" id="KAF6062979.1"/>
    </source>
</evidence>
<dbReference type="PANTHER" id="PTHR47396">
    <property type="entry name" value="TYPE I RESTRICTION ENZYME ECOKI R PROTEIN"/>
    <property type="match status" value="1"/>
</dbReference>
<keyword evidence="1" id="KW-0067">ATP-binding</keyword>
<evidence type="ECO:0000313" key="5">
    <source>
        <dbReference type="Proteomes" id="UP000536275"/>
    </source>
</evidence>
<dbReference type="Pfam" id="PF00271">
    <property type="entry name" value="Helicase_C"/>
    <property type="match status" value="1"/>
</dbReference>
<dbReference type="SMART" id="SM00490">
    <property type="entry name" value="HELICc"/>
    <property type="match status" value="1"/>
</dbReference>
<dbReference type="InterPro" id="IPR014001">
    <property type="entry name" value="Helicase_ATP-bd"/>
</dbReference>
<dbReference type="SUPFAM" id="SSF52540">
    <property type="entry name" value="P-loop containing nucleoside triphosphate hydrolases"/>
    <property type="match status" value="2"/>
</dbReference>
<evidence type="ECO:0000259" key="3">
    <source>
        <dbReference type="PROSITE" id="PS51194"/>
    </source>
</evidence>
<keyword evidence="1" id="KW-0347">Helicase</keyword>
<reference evidence="4 5" key="1">
    <citation type="submission" date="2020-03" db="EMBL/GenBank/DDBJ databases">
        <title>FDA dAtabase for Regulatory Grade micrObial Sequences (FDA-ARGOS): Supporting development and validation of Infectious Disease Dx tests.</title>
        <authorList>
            <person name="Campos J."/>
            <person name="Goldberg B."/>
            <person name="Tallon L."/>
            <person name="Sadzewicz L."/>
            <person name="Vavikolanu K."/>
            <person name="Mehta A."/>
            <person name="Aluvathingal J."/>
            <person name="Nadendla S."/>
            <person name="Nandy P."/>
            <person name="Geyer C."/>
            <person name="Yan Y."/>
            <person name="Sichtig H."/>
        </authorList>
    </citation>
    <scope>NUCLEOTIDE SEQUENCE [LARGE SCALE GENOMIC DNA]</scope>
    <source>
        <strain evidence="4 5">FDAARGOS_656</strain>
    </source>
</reference>